<sequence length="152" mass="17362">MRRVVEELLRNDMLRAAGGFLLRVAAFFALIALIPLLDPYRPVEALVTKAEQLCDFYHPKTTALWPERKPTPPGSIPCDTAKERELDRLYYPEFAARRYYILRVDYRSPADGNAYSQRIEIAADLLPEDVAPGMTIELFASAREPYSLRSAR</sequence>
<name>A0A549T0H9_METSR</name>
<reference evidence="2 3" key="1">
    <citation type="submission" date="2019-07" db="EMBL/GenBank/DDBJ databases">
        <title>Ln-dependent methylotrophs.</title>
        <authorList>
            <person name="Tani A."/>
        </authorList>
    </citation>
    <scope>NUCLEOTIDE SEQUENCE [LARGE SCALE GENOMIC DNA]</scope>
    <source>
        <strain evidence="2 3">SM89A</strain>
    </source>
</reference>
<keyword evidence="1" id="KW-0812">Transmembrane</keyword>
<feature type="transmembrane region" description="Helical" evidence="1">
    <location>
        <begin position="20"/>
        <end position="37"/>
    </location>
</feature>
<comment type="caution">
    <text evidence="2">The sequence shown here is derived from an EMBL/GenBank/DDBJ whole genome shotgun (WGS) entry which is preliminary data.</text>
</comment>
<evidence type="ECO:0000313" key="2">
    <source>
        <dbReference type="EMBL" id="TRL35384.1"/>
    </source>
</evidence>
<dbReference type="Proteomes" id="UP000316781">
    <property type="component" value="Unassembled WGS sequence"/>
</dbReference>
<keyword evidence="1" id="KW-0472">Membrane</keyword>
<evidence type="ECO:0000256" key="1">
    <source>
        <dbReference type="SAM" id="Phobius"/>
    </source>
</evidence>
<dbReference type="RefSeq" id="WP_142862484.1">
    <property type="nucleotide sequence ID" value="NZ_VJMF01000030.1"/>
</dbReference>
<protein>
    <submittedName>
        <fullName evidence="2">Uncharacterized protein</fullName>
    </submittedName>
</protein>
<organism evidence="2 3">
    <name type="scientific">Methylosinus sporium</name>
    <dbReference type="NCBI Taxonomy" id="428"/>
    <lineage>
        <taxon>Bacteria</taxon>
        <taxon>Pseudomonadati</taxon>
        <taxon>Pseudomonadota</taxon>
        <taxon>Alphaproteobacteria</taxon>
        <taxon>Hyphomicrobiales</taxon>
        <taxon>Methylocystaceae</taxon>
        <taxon>Methylosinus</taxon>
    </lineage>
</organism>
<accession>A0A549T0H9</accession>
<dbReference type="AlphaFoldDB" id="A0A549T0H9"/>
<proteinExistence type="predicted"/>
<evidence type="ECO:0000313" key="3">
    <source>
        <dbReference type="Proteomes" id="UP000316781"/>
    </source>
</evidence>
<gene>
    <name evidence="2" type="ORF">FM996_07480</name>
</gene>
<keyword evidence="1" id="KW-1133">Transmembrane helix</keyword>
<dbReference type="EMBL" id="VJMF01000030">
    <property type="protein sequence ID" value="TRL35384.1"/>
    <property type="molecule type" value="Genomic_DNA"/>
</dbReference>